<dbReference type="VEuPathDB" id="CryptoDB:GNI_221650"/>
<keyword evidence="3" id="KW-1185">Reference proteome</keyword>
<accession>A0A023AX63</accession>
<dbReference type="EMBL" id="AFNH02001756">
    <property type="protein sequence ID" value="EZG42815.1"/>
    <property type="molecule type" value="Genomic_DNA"/>
</dbReference>
<name>A0A023AX63_GRENI</name>
<sequence length="235" mass="26992">TIQHLIDTNLHANITRAAQILQYYKHALTTAQQRIVTKLLQQKVKDHDILKIYCQNFRTKPKLTYQPQPNKPLRLYIDTSNVAVGLNLSQGSNNLMSKSIPKPATHNYSNTNEAQGGYAILKKHLAQIKDYCRTLRKPLLIFTDNSLLNTALNRPEPDDKGDVYYFANKILRLLKTVDTKVTYYHIHGKFNPADAPSRQPTGKLKIAEKRDNRRKSNVGQRQVLSHTRDEPHTRT</sequence>
<protein>
    <submittedName>
        <fullName evidence="2">Uncharacterized protein</fullName>
    </submittedName>
</protein>
<proteinExistence type="predicted"/>
<dbReference type="AlphaFoldDB" id="A0A023AX63"/>
<feature type="non-terminal residue" evidence="2">
    <location>
        <position position="1"/>
    </location>
</feature>
<organism evidence="2 3">
    <name type="scientific">Gregarina niphandrodes</name>
    <name type="common">Septate eugregarine</name>
    <dbReference type="NCBI Taxonomy" id="110365"/>
    <lineage>
        <taxon>Eukaryota</taxon>
        <taxon>Sar</taxon>
        <taxon>Alveolata</taxon>
        <taxon>Apicomplexa</taxon>
        <taxon>Conoidasida</taxon>
        <taxon>Gregarinasina</taxon>
        <taxon>Eugregarinorida</taxon>
        <taxon>Gregarinidae</taxon>
        <taxon>Gregarina</taxon>
    </lineage>
</organism>
<reference evidence="2" key="1">
    <citation type="submission" date="2013-12" db="EMBL/GenBank/DDBJ databases">
        <authorList>
            <person name="Omoto C.K."/>
            <person name="Sibley D."/>
            <person name="Venepally P."/>
            <person name="Hadjithomas M."/>
            <person name="Karamycheva S."/>
            <person name="Brunk B."/>
            <person name="Roos D."/>
            <person name="Caler E."/>
            <person name="Lorenzi H."/>
        </authorList>
    </citation>
    <scope>NUCLEOTIDE SEQUENCE</scope>
</reference>
<comment type="caution">
    <text evidence="2">The sequence shown here is derived from an EMBL/GenBank/DDBJ whole genome shotgun (WGS) entry which is preliminary data.</text>
</comment>
<gene>
    <name evidence="2" type="ORF">GNI_221650</name>
</gene>
<dbReference type="InterPro" id="IPR043502">
    <property type="entry name" value="DNA/RNA_pol_sf"/>
</dbReference>
<dbReference type="RefSeq" id="XP_011133906.1">
    <property type="nucleotide sequence ID" value="XM_011135604.1"/>
</dbReference>
<dbReference type="SUPFAM" id="SSF56672">
    <property type="entry name" value="DNA/RNA polymerases"/>
    <property type="match status" value="1"/>
</dbReference>
<dbReference type="GeneID" id="22916619"/>
<feature type="compositionally biased region" description="Basic and acidic residues" evidence="1">
    <location>
        <begin position="226"/>
        <end position="235"/>
    </location>
</feature>
<dbReference type="Proteomes" id="UP000019763">
    <property type="component" value="Unassembled WGS sequence"/>
</dbReference>
<feature type="region of interest" description="Disordered" evidence="1">
    <location>
        <begin position="189"/>
        <end position="235"/>
    </location>
</feature>
<evidence type="ECO:0000256" key="1">
    <source>
        <dbReference type="SAM" id="MobiDB-lite"/>
    </source>
</evidence>
<evidence type="ECO:0000313" key="3">
    <source>
        <dbReference type="Proteomes" id="UP000019763"/>
    </source>
</evidence>
<evidence type="ECO:0000313" key="2">
    <source>
        <dbReference type="EMBL" id="EZG42815.1"/>
    </source>
</evidence>